<dbReference type="EMBL" id="AP018248">
    <property type="protein sequence ID" value="BAY97918.1"/>
    <property type="molecule type" value="Genomic_DNA"/>
</dbReference>
<organism evidence="1 2">
    <name type="scientific">Tolypothrix tenuis PCC 7101</name>
    <dbReference type="NCBI Taxonomy" id="231146"/>
    <lineage>
        <taxon>Bacteria</taxon>
        <taxon>Bacillati</taxon>
        <taxon>Cyanobacteriota</taxon>
        <taxon>Cyanophyceae</taxon>
        <taxon>Nostocales</taxon>
        <taxon>Tolypothrichaceae</taxon>
        <taxon>Tolypothrix</taxon>
    </lineage>
</organism>
<proteinExistence type="predicted"/>
<accession>A0A1Z4MWR7</accession>
<protein>
    <submittedName>
        <fullName evidence="1">Uncharacterized protein</fullName>
    </submittedName>
</protein>
<dbReference type="Proteomes" id="UP000218785">
    <property type="component" value="Chromosome"/>
</dbReference>
<reference evidence="1 2" key="1">
    <citation type="submission" date="2017-06" db="EMBL/GenBank/DDBJ databases">
        <title>Genome sequencing of cyanobaciteial culture collection at National Institute for Environmental Studies (NIES).</title>
        <authorList>
            <person name="Hirose Y."/>
            <person name="Shimura Y."/>
            <person name="Fujisawa T."/>
            <person name="Nakamura Y."/>
            <person name="Kawachi M."/>
        </authorList>
    </citation>
    <scope>NUCLEOTIDE SEQUENCE [LARGE SCALE GENOMIC DNA]</scope>
    <source>
        <strain evidence="1 2">NIES-37</strain>
    </source>
</reference>
<dbReference type="KEGG" id="ttq:NIES37_18660"/>
<sequence>MTIIEFLISINGVGQIWAGDGQFLGVLSTAQYDSNSIANSFGIYGGQFGMYSIFNSFGIYGGQFGMYSPYNPHCLNPPIIIYQGQPVLMVTRNTYAQTNGLPVIDPDFLANVYTQVGHSSNVNSMFHSGWN</sequence>
<evidence type="ECO:0000313" key="2">
    <source>
        <dbReference type="Proteomes" id="UP000218785"/>
    </source>
</evidence>
<dbReference type="RefSeq" id="WP_096574956.1">
    <property type="nucleotide sequence ID" value="NZ_CAWNJS010000001.1"/>
</dbReference>
<gene>
    <name evidence="1" type="ORF">NIES37_18660</name>
</gene>
<keyword evidence="2" id="KW-1185">Reference proteome</keyword>
<evidence type="ECO:0000313" key="1">
    <source>
        <dbReference type="EMBL" id="BAY97918.1"/>
    </source>
</evidence>
<dbReference type="AlphaFoldDB" id="A0A1Z4MWR7"/>
<name>A0A1Z4MWR7_9CYAN</name>